<sequence length="496" mass="54633">MIRKAVYSVRCASRIYDFCVTFLKISEINVALQQSRSFPSAGFQAGTGRLARRCLKLTALYGTGQREIGEFEVVGNECIIDHKLEYQACSYGLTGHVTVDLKEFIEEHDSEVYLEYPLSASNPRHRAAKLKILVRCTFPPVVEDPDFDLEHFLSDSFPHSDCQGIPEESEIKHLLPGSEFGLKQNNAVAVQRMENGSQDDTLYQAKTLCMRSKSERNLLKDLEGDLLGLNSKLQKFVAGYAQTKSVFGKYRKGSSIPLSKSDLQAAIFFAAGVTMQQRLYALQAASVRSQSLVEKQNVPFPVAKNSLILLRSKIEDGDVAPVLGSSPETDLTEVVTFSEENLLGLGEEHLPESPSPSASREIDGSLGPRRHGEVHRLSVNDSNSSSCLVCSACSTSDSHERERVQNVSICEEVRRQYTAGPRNSPLAGEDMKVSSQNSKRNATMVVRNVLGVLFIAGVSFMLGAKFGSVGFRRERTPSGSENWGTINQFETGSLPD</sequence>
<feature type="region of interest" description="Disordered" evidence="1">
    <location>
        <begin position="474"/>
        <end position="496"/>
    </location>
</feature>
<feature type="region of interest" description="Disordered" evidence="1">
    <location>
        <begin position="347"/>
        <end position="371"/>
    </location>
</feature>
<evidence type="ECO:0000256" key="1">
    <source>
        <dbReference type="SAM" id="MobiDB-lite"/>
    </source>
</evidence>
<gene>
    <name evidence="3" type="ORF">R1flu_009810</name>
</gene>
<dbReference type="Proteomes" id="UP001605036">
    <property type="component" value="Unassembled WGS sequence"/>
</dbReference>
<keyword evidence="2" id="KW-0812">Transmembrane</keyword>
<keyword evidence="2" id="KW-1133">Transmembrane helix</keyword>
<name>A0ABD1Z368_9MARC</name>
<feature type="transmembrane region" description="Helical" evidence="2">
    <location>
        <begin position="444"/>
        <end position="464"/>
    </location>
</feature>
<organism evidence="3 4">
    <name type="scientific">Riccia fluitans</name>
    <dbReference type="NCBI Taxonomy" id="41844"/>
    <lineage>
        <taxon>Eukaryota</taxon>
        <taxon>Viridiplantae</taxon>
        <taxon>Streptophyta</taxon>
        <taxon>Embryophyta</taxon>
        <taxon>Marchantiophyta</taxon>
        <taxon>Marchantiopsida</taxon>
        <taxon>Marchantiidae</taxon>
        <taxon>Marchantiales</taxon>
        <taxon>Ricciaceae</taxon>
        <taxon>Riccia</taxon>
    </lineage>
</organism>
<evidence type="ECO:0000313" key="4">
    <source>
        <dbReference type="Proteomes" id="UP001605036"/>
    </source>
</evidence>
<keyword evidence="4" id="KW-1185">Reference proteome</keyword>
<protein>
    <submittedName>
        <fullName evidence="3">Uncharacterized protein</fullName>
    </submittedName>
</protein>
<evidence type="ECO:0000313" key="3">
    <source>
        <dbReference type="EMBL" id="KAL2642223.1"/>
    </source>
</evidence>
<feature type="compositionally biased region" description="Polar residues" evidence="1">
    <location>
        <begin position="477"/>
        <end position="496"/>
    </location>
</feature>
<dbReference type="AlphaFoldDB" id="A0ABD1Z368"/>
<accession>A0ABD1Z368</accession>
<evidence type="ECO:0000256" key="2">
    <source>
        <dbReference type="SAM" id="Phobius"/>
    </source>
</evidence>
<proteinExistence type="predicted"/>
<keyword evidence="2" id="KW-0472">Membrane</keyword>
<dbReference type="EMBL" id="JBHFFA010000002">
    <property type="protein sequence ID" value="KAL2642223.1"/>
    <property type="molecule type" value="Genomic_DNA"/>
</dbReference>
<reference evidence="3 4" key="1">
    <citation type="submission" date="2024-09" db="EMBL/GenBank/DDBJ databases">
        <title>Chromosome-scale assembly of Riccia fluitans.</title>
        <authorList>
            <person name="Paukszto L."/>
            <person name="Sawicki J."/>
            <person name="Karawczyk K."/>
            <person name="Piernik-Szablinska J."/>
            <person name="Szczecinska M."/>
            <person name="Mazdziarz M."/>
        </authorList>
    </citation>
    <scope>NUCLEOTIDE SEQUENCE [LARGE SCALE GENOMIC DNA]</scope>
    <source>
        <strain evidence="3">Rf_01</strain>
        <tissue evidence="3">Aerial parts of the thallus</tissue>
    </source>
</reference>
<comment type="caution">
    <text evidence="3">The sequence shown here is derived from an EMBL/GenBank/DDBJ whole genome shotgun (WGS) entry which is preliminary data.</text>
</comment>